<dbReference type="Proteomes" id="UP001589836">
    <property type="component" value="Unassembled WGS sequence"/>
</dbReference>
<name>A0ABV6LQD7_9BACI</name>
<gene>
    <name evidence="1" type="ORF">ACFFGV_13755</name>
</gene>
<reference evidence="1 2" key="1">
    <citation type="submission" date="2024-09" db="EMBL/GenBank/DDBJ databases">
        <authorList>
            <person name="Sun Q."/>
            <person name="Mori K."/>
        </authorList>
    </citation>
    <scope>NUCLEOTIDE SEQUENCE [LARGE SCALE GENOMIC DNA]</scope>
    <source>
        <strain evidence="1 2">NCAIM B.02529</strain>
    </source>
</reference>
<accession>A0ABV6LQD7</accession>
<sequence length="190" mass="22314">MNIRELLDEKKAVFELENSVEQNTQEVFDMMREYVNEVFMEQEDVYLNLEEKHVSVAAYNSRFGIQKFDDVSILRDPELITETGIDALKETTNWKKIALDTSRNEFITGLIMFYSQHDSLGLQQEIGRLYVNKDKRVIFRGLVGGMRIEIMDAELLEAQLPEILQSCMEDAFFEGCTYWDEEEELELMRV</sequence>
<comment type="caution">
    <text evidence="1">The sequence shown here is derived from an EMBL/GenBank/DDBJ whole genome shotgun (WGS) entry which is preliminary data.</text>
</comment>
<protein>
    <submittedName>
        <fullName evidence="1">Uncharacterized protein</fullName>
    </submittedName>
</protein>
<evidence type="ECO:0000313" key="1">
    <source>
        <dbReference type="EMBL" id="MFC0524637.1"/>
    </source>
</evidence>
<proteinExistence type="predicted"/>
<keyword evidence="2" id="KW-1185">Reference proteome</keyword>
<dbReference type="RefSeq" id="WP_377348803.1">
    <property type="nucleotide sequence ID" value="NZ_JBHLTP010000011.1"/>
</dbReference>
<dbReference type="EMBL" id="JBHLTP010000011">
    <property type="protein sequence ID" value="MFC0524637.1"/>
    <property type="molecule type" value="Genomic_DNA"/>
</dbReference>
<organism evidence="1 2">
    <name type="scientific">Pontibacillus salicampi</name>
    <dbReference type="NCBI Taxonomy" id="1449801"/>
    <lineage>
        <taxon>Bacteria</taxon>
        <taxon>Bacillati</taxon>
        <taxon>Bacillota</taxon>
        <taxon>Bacilli</taxon>
        <taxon>Bacillales</taxon>
        <taxon>Bacillaceae</taxon>
        <taxon>Pontibacillus</taxon>
    </lineage>
</organism>
<evidence type="ECO:0000313" key="2">
    <source>
        <dbReference type="Proteomes" id="UP001589836"/>
    </source>
</evidence>